<gene>
    <name evidence="8" type="ORF">GH723_10415</name>
</gene>
<dbReference type="GO" id="GO:0005886">
    <property type="term" value="C:plasma membrane"/>
    <property type="evidence" value="ECO:0007669"/>
    <property type="project" value="UniProtKB-SubCell"/>
</dbReference>
<dbReference type="PANTHER" id="PTHR35007:SF2">
    <property type="entry name" value="PILUS ASSEMBLE PROTEIN"/>
    <property type="match status" value="1"/>
</dbReference>
<keyword evidence="9" id="KW-1185">Reference proteome</keyword>
<evidence type="ECO:0000256" key="6">
    <source>
        <dbReference type="SAM" id="Phobius"/>
    </source>
</evidence>
<feature type="domain" description="Type II secretion system protein GspF" evidence="7">
    <location>
        <begin position="175"/>
        <end position="299"/>
    </location>
</feature>
<dbReference type="EMBL" id="CP045851">
    <property type="protein sequence ID" value="QGG95478.1"/>
    <property type="molecule type" value="Genomic_DNA"/>
</dbReference>
<comment type="subcellular location">
    <subcellularLocation>
        <location evidence="1">Cell membrane</location>
        <topology evidence="1">Multi-pass membrane protein</topology>
    </subcellularLocation>
</comment>
<evidence type="ECO:0000256" key="4">
    <source>
        <dbReference type="ARBA" id="ARBA00022989"/>
    </source>
</evidence>
<feature type="transmembrane region" description="Helical" evidence="6">
    <location>
        <begin position="106"/>
        <end position="126"/>
    </location>
</feature>
<evidence type="ECO:0000259" key="7">
    <source>
        <dbReference type="Pfam" id="PF00482"/>
    </source>
</evidence>
<dbReference type="RefSeq" id="WP_153759585.1">
    <property type="nucleotide sequence ID" value="NZ_CP045851.1"/>
</dbReference>
<keyword evidence="4 6" id="KW-1133">Transmembrane helix</keyword>
<dbReference type="AlphaFoldDB" id="A0A5Q2RF45"/>
<dbReference type="Proteomes" id="UP000334019">
    <property type="component" value="Chromosome"/>
</dbReference>
<protein>
    <submittedName>
        <fullName evidence="8">Type II secretion system F family protein</fullName>
    </submittedName>
</protein>
<evidence type="ECO:0000256" key="5">
    <source>
        <dbReference type="ARBA" id="ARBA00023136"/>
    </source>
</evidence>
<evidence type="ECO:0000256" key="2">
    <source>
        <dbReference type="ARBA" id="ARBA00022475"/>
    </source>
</evidence>
<keyword evidence="3 6" id="KW-0812">Transmembrane</keyword>
<name>A0A5Q2RF45_9ACTN</name>
<feature type="transmembrane region" description="Helical" evidence="6">
    <location>
        <begin position="282"/>
        <end position="304"/>
    </location>
</feature>
<feature type="transmembrane region" description="Helical" evidence="6">
    <location>
        <begin position="6"/>
        <end position="26"/>
    </location>
</feature>
<sequence length="311" mass="34327">MTSDLPLELVVIGIGVAIGLAIYFFLSQAEDRSVVRDSLRQLDGYEVENVRDQELLNPLSDRAIKPVLQGLTGLGRRFTPVGYVDQVKQKLIRSGKAGPDAADRFLAVRVITVALVPVVFVVWYLVNPLGMDGMMQHAVFGFAAFALIAGPDAILNRNVEARQYELRRQLPDIMDILVISVEAGLGFEQAIDRVVQSVPGALSDEFSRMLGEVRAGSSRADAMRALEERTDVPEIRSFVLSILQADTFGVSIGRVLRSQADEMRIKRRQLAQERAQKAPVKMMVPMVFCVFPALFVVVLGPAIINIRESFS</sequence>
<feature type="transmembrane region" description="Helical" evidence="6">
    <location>
        <begin position="138"/>
        <end position="155"/>
    </location>
</feature>
<organism evidence="8 9">
    <name type="scientific">Actinomarinicola tropica</name>
    <dbReference type="NCBI Taxonomy" id="2789776"/>
    <lineage>
        <taxon>Bacteria</taxon>
        <taxon>Bacillati</taxon>
        <taxon>Actinomycetota</taxon>
        <taxon>Acidimicrobiia</taxon>
        <taxon>Acidimicrobiales</taxon>
        <taxon>Iamiaceae</taxon>
        <taxon>Actinomarinicola</taxon>
    </lineage>
</organism>
<evidence type="ECO:0000313" key="8">
    <source>
        <dbReference type="EMBL" id="QGG95478.1"/>
    </source>
</evidence>
<accession>A0A5Q2RF45</accession>
<evidence type="ECO:0000313" key="9">
    <source>
        <dbReference type="Proteomes" id="UP000334019"/>
    </source>
</evidence>
<keyword evidence="2" id="KW-1003">Cell membrane</keyword>
<dbReference type="KEGG" id="atq:GH723_10415"/>
<proteinExistence type="predicted"/>
<evidence type="ECO:0000256" key="3">
    <source>
        <dbReference type="ARBA" id="ARBA00022692"/>
    </source>
</evidence>
<dbReference type="InterPro" id="IPR018076">
    <property type="entry name" value="T2SS_GspF_dom"/>
</dbReference>
<evidence type="ECO:0000256" key="1">
    <source>
        <dbReference type="ARBA" id="ARBA00004651"/>
    </source>
</evidence>
<dbReference type="Pfam" id="PF00482">
    <property type="entry name" value="T2SSF"/>
    <property type="match status" value="1"/>
</dbReference>
<dbReference type="PANTHER" id="PTHR35007">
    <property type="entry name" value="INTEGRAL MEMBRANE PROTEIN-RELATED"/>
    <property type="match status" value="1"/>
</dbReference>
<reference evidence="8 9" key="1">
    <citation type="submission" date="2019-11" db="EMBL/GenBank/DDBJ databases">
        <authorList>
            <person name="He Y."/>
        </authorList>
    </citation>
    <scope>NUCLEOTIDE SEQUENCE [LARGE SCALE GENOMIC DNA]</scope>
    <source>
        <strain evidence="8 9">SCSIO 58843</strain>
    </source>
</reference>
<keyword evidence="5 6" id="KW-0472">Membrane</keyword>